<feature type="compositionally biased region" description="Polar residues" evidence="1">
    <location>
        <begin position="57"/>
        <end position="69"/>
    </location>
</feature>
<feature type="region of interest" description="Disordered" evidence="1">
    <location>
        <begin position="436"/>
        <end position="476"/>
    </location>
</feature>
<reference evidence="3 4" key="1">
    <citation type="submission" date="2023-06" db="EMBL/GenBank/DDBJ databases">
        <title>Black Yeasts Isolated from many extreme environments.</title>
        <authorList>
            <person name="Coleine C."/>
            <person name="Stajich J.E."/>
            <person name="Selbmann L."/>
        </authorList>
    </citation>
    <scope>NUCLEOTIDE SEQUENCE [LARGE SCALE GENOMIC DNA]</scope>
    <source>
        <strain evidence="3 4">CCFEE 5887</strain>
    </source>
</reference>
<feature type="domain" description="DUF7924" evidence="2">
    <location>
        <begin position="214"/>
        <end position="286"/>
    </location>
</feature>
<dbReference type="PANTHER" id="PTHR42470:SF2">
    <property type="match status" value="1"/>
</dbReference>
<keyword evidence="4" id="KW-1185">Reference proteome</keyword>
<dbReference type="EMBL" id="JAXLQG010000040">
    <property type="protein sequence ID" value="KAK5527612.1"/>
    <property type="molecule type" value="Genomic_DNA"/>
</dbReference>
<gene>
    <name evidence="3" type="ORF">LTR25_011027</name>
</gene>
<evidence type="ECO:0000313" key="4">
    <source>
        <dbReference type="Proteomes" id="UP001345827"/>
    </source>
</evidence>
<dbReference type="Pfam" id="PF25545">
    <property type="entry name" value="DUF7924"/>
    <property type="match status" value="2"/>
</dbReference>
<evidence type="ECO:0000256" key="1">
    <source>
        <dbReference type="SAM" id="MobiDB-lite"/>
    </source>
</evidence>
<proteinExistence type="predicted"/>
<dbReference type="Proteomes" id="UP001345827">
    <property type="component" value="Unassembled WGS sequence"/>
</dbReference>
<dbReference type="InterPro" id="IPR057684">
    <property type="entry name" value="DUF7924"/>
</dbReference>
<sequence>MQSHEKACLRRMTLDIQECWITDAHLTNNTTCSATRATVLTTFAASPSIDSHHQPCRKTQNQTTPSPSGAINFHRRLRRNLIAIPYRPYTETKGKVARLRSKRTQTIKESTPLSEPLDTDAPIKKWLSSLPSAEDFDEEESMSLPPPKRSTVVRFPGPKYSAYKDVNYPVVFETKGSFMRSSRSGLLDEDKKLCETLLSTSQPPPVHSLFDERFEKFHSLIRGRSQARVYLDLHPLLVLSVENLYISGREEFGGLIEGHNDLWVKAVPFYGPQPQPGHTYGFKWSNLPNCNAKNSVSSLRRSLNCGKQGLDLADRPNAHSMTVALRGVVPVYRKAGRAAEVHRRVLGYSISHDHRSARIYAHYPEIDDLLQRLTAVIDDLADPVEPILDSANFDGFSILSSQDDSSAPESQDEGFRKPRRGGGLNAEFRTMIQSLQRKLGQQRRDSEQQRQDARDRESTLIVQLEQHRKDSEQQRKELVEMLKEQSEQIKGLLRKQ</sequence>
<feature type="compositionally biased region" description="Basic and acidic residues" evidence="1">
    <location>
        <begin position="465"/>
        <end position="476"/>
    </location>
</feature>
<evidence type="ECO:0000259" key="2">
    <source>
        <dbReference type="Pfam" id="PF25545"/>
    </source>
</evidence>
<evidence type="ECO:0000313" key="3">
    <source>
        <dbReference type="EMBL" id="KAK5527612.1"/>
    </source>
</evidence>
<feature type="domain" description="DUF7924" evidence="2">
    <location>
        <begin position="304"/>
        <end position="368"/>
    </location>
</feature>
<accession>A0AAV9PUW2</accession>
<dbReference type="AlphaFoldDB" id="A0AAV9PUW2"/>
<comment type="caution">
    <text evidence="3">The sequence shown here is derived from an EMBL/GenBank/DDBJ whole genome shotgun (WGS) entry which is preliminary data.</text>
</comment>
<feature type="region of interest" description="Disordered" evidence="1">
    <location>
        <begin position="48"/>
        <end position="70"/>
    </location>
</feature>
<feature type="compositionally biased region" description="Basic and acidic residues" evidence="1">
    <location>
        <begin position="442"/>
        <end position="458"/>
    </location>
</feature>
<protein>
    <recommendedName>
        <fullName evidence="2">DUF7924 domain-containing protein</fullName>
    </recommendedName>
</protein>
<feature type="region of interest" description="Disordered" evidence="1">
    <location>
        <begin position="399"/>
        <end position="423"/>
    </location>
</feature>
<organism evidence="3 4">
    <name type="scientific">Vermiconidia calcicola</name>
    <dbReference type="NCBI Taxonomy" id="1690605"/>
    <lineage>
        <taxon>Eukaryota</taxon>
        <taxon>Fungi</taxon>
        <taxon>Dikarya</taxon>
        <taxon>Ascomycota</taxon>
        <taxon>Pezizomycotina</taxon>
        <taxon>Dothideomycetes</taxon>
        <taxon>Dothideomycetidae</taxon>
        <taxon>Mycosphaerellales</taxon>
        <taxon>Extremaceae</taxon>
        <taxon>Vermiconidia</taxon>
    </lineage>
</organism>
<name>A0AAV9PUW2_9PEZI</name>
<feature type="compositionally biased region" description="Polar residues" evidence="1">
    <location>
        <begin position="399"/>
        <end position="409"/>
    </location>
</feature>
<dbReference type="PANTHER" id="PTHR42470">
    <property type="entry name" value="VAST DOMAIN-CONTAINING PROTEIN"/>
    <property type="match status" value="1"/>
</dbReference>